<accession>A0ABP8DKK5</accession>
<sequence length="292" mass="28777">MARVRHHVPVADAAVLRRVAAPCGALAVALLAGACAAGASGPRVAAAALAGAGALTQVGTREARRERALLPLVCGVALAAVAALWVAFVAPVVPLGAPACLGDGTAGQLELPGALLAELAAAVSVLAGANGARGGTSWWRFVRHAPQLRTPLAVVLHLTALGSTAAALTAVAACHAAGARLIDAVAAGAVAAGVGAVAVVLAVRLVGLLTLSPASAEDATGVQLALVAADVRSVAQLRVLRVAHDELLVTALVGLPDGADVAGALMSARRHIQDFVPAAQHIYLQPFSVTQG</sequence>
<feature type="transmembrane region" description="Helical" evidence="1">
    <location>
        <begin position="113"/>
        <end position="132"/>
    </location>
</feature>
<dbReference type="EMBL" id="BAABAT010000029">
    <property type="protein sequence ID" value="GAA4257825.1"/>
    <property type="molecule type" value="Genomic_DNA"/>
</dbReference>
<evidence type="ECO:0000313" key="4">
    <source>
        <dbReference type="Proteomes" id="UP001500620"/>
    </source>
</evidence>
<evidence type="ECO:0000256" key="2">
    <source>
        <dbReference type="SAM" id="SignalP"/>
    </source>
</evidence>
<keyword evidence="4" id="KW-1185">Reference proteome</keyword>
<comment type="caution">
    <text evidence="3">The sequence shown here is derived from an EMBL/GenBank/DDBJ whole genome shotgun (WGS) entry which is preliminary data.</text>
</comment>
<feature type="transmembrane region" description="Helical" evidence="1">
    <location>
        <begin position="69"/>
        <end position="93"/>
    </location>
</feature>
<dbReference type="Proteomes" id="UP001500620">
    <property type="component" value="Unassembled WGS sequence"/>
</dbReference>
<keyword evidence="1" id="KW-0812">Transmembrane</keyword>
<feature type="transmembrane region" description="Helical" evidence="1">
    <location>
        <begin position="152"/>
        <end position="178"/>
    </location>
</feature>
<feature type="transmembrane region" description="Helical" evidence="1">
    <location>
        <begin position="184"/>
        <end position="206"/>
    </location>
</feature>
<protein>
    <recommendedName>
        <fullName evidence="5">Cation diffusion facilitator family transporter</fullName>
    </recommendedName>
</protein>
<dbReference type="PROSITE" id="PS51257">
    <property type="entry name" value="PROKAR_LIPOPROTEIN"/>
    <property type="match status" value="1"/>
</dbReference>
<proteinExistence type="predicted"/>
<feature type="chain" id="PRO_5045156844" description="Cation diffusion facilitator family transporter" evidence="2">
    <location>
        <begin position="40"/>
        <end position="292"/>
    </location>
</feature>
<gene>
    <name evidence="3" type="ORF">GCM10022255_076110</name>
</gene>
<feature type="signal peptide" evidence="2">
    <location>
        <begin position="1"/>
        <end position="39"/>
    </location>
</feature>
<organism evidence="3 4">
    <name type="scientific">Dactylosporangium darangshiense</name>
    <dbReference type="NCBI Taxonomy" id="579108"/>
    <lineage>
        <taxon>Bacteria</taxon>
        <taxon>Bacillati</taxon>
        <taxon>Actinomycetota</taxon>
        <taxon>Actinomycetes</taxon>
        <taxon>Micromonosporales</taxon>
        <taxon>Micromonosporaceae</taxon>
        <taxon>Dactylosporangium</taxon>
    </lineage>
</organism>
<keyword evidence="1" id="KW-0472">Membrane</keyword>
<reference evidence="4" key="1">
    <citation type="journal article" date="2019" name="Int. J. Syst. Evol. Microbiol.">
        <title>The Global Catalogue of Microorganisms (GCM) 10K type strain sequencing project: providing services to taxonomists for standard genome sequencing and annotation.</title>
        <authorList>
            <consortium name="The Broad Institute Genomics Platform"/>
            <consortium name="The Broad Institute Genome Sequencing Center for Infectious Disease"/>
            <person name="Wu L."/>
            <person name="Ma J."/>
        </authorList>
    </citation>
    <scope>NUCLEOTIDE SEQUENCE [LARGE SCALE GENOMIC DNA]</scope>
    <source>
        <strain evidence="4">JCM 17441</strain>
    </source>
</reference>
<keyword evidence="1" id="KW-1133">Transmembrane helix</keyword>
<evidence type="ECO:0008006" key="5">
    <source>
        <dbReference type="Google" id="ProtNLM"/>
    </source>
</evidence>
<evidence type="ECO:0000256" key="1">
    <source>
        <dbReference type="SAM" id="Phobius"/>
    </source>
</evidence>
<name>A0ABP8DKK5_9ACTN</name>
<evidence type="ECO:0000313" key="3">
    <source>
        <dbReference type="EMBL" id="GAA4257825.1"/>
    </source>
</evidence>
<keyword evidence="2" id="KW-0732">Signal</keyword>